<gene>
    <name evidence="4" type="ORF">ES754_06445</name>
</gene>
<evidence type="ECO:0000256" key="2">
    <source>
        <dbReference type="SAM" id="SignalP"/>
    </source>
</evidence>
<comment type="caution">
    <text evidence="4">The sequence shown here is derived from an EMBL/GenBank/DDBJ whole genome shotgun (WGS) entry which is preliminary data.</text>
</comment>
<keyword evidence="2" id="KW-0732">Signal</keyword>
<protein>
    <submittedName>
        <fullName evidence="4">TPM domain-containing protein</fullName>
    </submittedName>
</protein>
<dbReference type="Pfam" id="PF04536">
    <property type="entry name" value="TPM_phosphatase"/>
    <property type="match status" value="1"/>
</dbReference>
<evidence type="ECO:0000313" key="5">
    <source>
        <dbReference type="Proteomes" id="UP000321903"/>
    </source>
</evidence>
<feature type="transmembrane region" description="Helical" evidence="1">
    <location>
        <begin position="315"/>
        <end position="340"/>
    </location>
</feature>
<keyword evidence="1" id="KW-0812">Transmembrane</keyword>
<keyword evidence="1" id="KW-1133">Transmembrane helix</keyword>
<dbReference type="Gene3D" id="3.10.310.50">
    <property type="match status" value="1"/>
</dbReference>
<evidence type="ECO:0000313" key="4">
    <source>
        <dbReference type="EMBL" id="TXD98533.1"/>
    </source>
</evidence>
<dbReference type="RefSeq" id="WP_147223084.1">
    <property type="nucleotide sequence ID" value="NZ_CAJGYY010000001.1"/>
</dbReference>
<reference evidence="4 5" key="1">
    <citation type="submission" date="2019-08" db="EMBL/GenBank/DDBJ databases">
        <title>Genome sequence of Psychrobacter frigidicola ACAM304 (type strain).</title>
        <authorList>
            <person name="Bowman J.P."/>
        </authorList>
    </citation>
    <scope>NUCLEOTIDE SEQUENCE [LARGE SCALE GENOMIC DNA]</scope>
    <source>
        <strain evidence="4 5">ACAM 304</strain>
    </source>
</reference>
<dbReference type="InterPro" id="IPR007621">
    <property type="entry name" value="TPM_dom"/>
</dbReference>
<feature type="chain" id="PRO_5022901711" evidence="2">
    <location>
        <begin position="26"/>
        <end position="401"/>
    </location>
</feature>
<feature type="domain" description="TPM" evidence="3">
    <location>
        <begin position="130"/>
        <end position="253"/>
    </location>
</feature>
<name>A0A5C7ACN8_9GAMM</name>
<proteinExistence type="predicted"/>
<dbReference type="PANTHER" id="PTHR30373">
    <property type="entry name" value="UPF0603 PROTEIN YGCG"/>
    <property type="match status" value="1"/>
</dbReference>
<feature type="transmembrane region" description="Helical" evidence="1">
    <location>
        <begin position="285"/>
        <end position="303"/>
    </location>
</feature>
<keyword evidence="1" id="KW-0472">Membrane</keyword>
<feature type="signal peptide" evidence="2">
    <location>
        <begin position="1"/>
        <end position="25"/>
    </location>
</feature>
<organism evidence="4 5">
    <name type="scientific">Psychrobacter frigidicola</name>
    <dbReference type="NCBI Taxonomy" id="45611"/>
    <lineage>
        <taxon>Bacteria</taxon>
        <taxon>Pseudomonadati</taxon>
        <taxon>Pseudomonadota</taxon>
        <taxon>Gammaproteobacteria</taxon>
        <taxon>Moraxellales</taxon>
        <taxon>Moraxellaceae</taxon>
        <taxon>Psychrobacter</taxon>
    </lineage>
</organism>
<dbReference type="AlphaFoldDB" id="A0A5C7ACN8"/>
<dbReference type="PANTHER" id="PTHR30373:SF2">
    <property type="entry name" value="UPF0603 PROTEIN YGCG"/>
    <property type="match status" value="1"/>
</dbReference>
<dbReference type="OrthoDB" id="9810918at2"/>
<keyword evidence="5" id="KW-1185">Reference proteome</keyword>
<sequence>MNNSKAIISALLFTLSATSATVLYAAPDDVAVASSDGTAADRTLNGQNRSVDDLVALAKAGEANEAINDAVLGNEAINEAVLGNDALNQNAATDSANRTGAQTKTANNLPPVKSSAAAVDADKLILNSPVVDQANLLNPQQKLRLTEQLHSIYRQGLAQAAVVIVPTTNGVPIFDYALQVADKWQLGSKDTDDGLLILLAVNDRNIYILSGYGLEGVMPDSALNRIIREDITPNFKQNDYAAGLFAGVSSLEARLKADPEVLARADQQAAERNAQQGSDDVPSPIFLFIMAMIFGSFITSIFGRVFGSILTAGGFFAGSLALGGGFFMTVIMAIFLWLFLISRGSGGGGGGRGGRGGGMVFLPGFGGGSGGGGGFGGGGFGGGGFGGGGGGFGGGGAGGSW</sequence>
<evidence type="ECO:0000256" key="1">
    <source>
        <dbReference type="SAM" id="Phobius"/>
    </source>
</evidence>
<accession>A0A5C7ACN8</accession>
<evidence type="ECO:0000259" key="3">
    <source>
        <dbReference type="Pfam" id="PF04536"/>
    </source>
</evidence>
<dbReference type="EMBL" id="VORZ01000001">
    <property type="protein sequence ID" value="TXD98533.1"/>
    <property type="molecule type" value="Genomic_DNA"/>
</dbReference>
<dbReference type="Proteomes" id="UP000321903">
    <property type="component" value="Unassembled WGS sequence"/>
</dbReference>